<dbReference type="RefSeq" id="WP_107941473.1">
    <property type="nucleotide sequence ID" value="NZ_QANS01000007.1"/>
</dbReference>
<dbReference type="SUPFAM" id="SSF56645">
    <property type="entry name" value="Acyl-CoA dehydrogenase NM domain-like"/>
    <property type="match status" value="1"/>
</dbReference>
<evidence type="ECO:0000256" key="2">
    <source>
        <dbReference type="ARBA" id="ARBA00009347"/>
    </source>
</evidence>
<dbReference type="PANTHER" id="PTHR43884">
    <property type="entry name" value="ACYL-COA DEHYDROGENASE"/>
    <property type="match status" value="1"/>
</dbReference>
<dbReference type="InterPro" id="IPR009075">
    <property type="entry name" value="AcylCo_DH/oxidase_C"/>
</dbReference>
<evidence type="ECO:0000256" key="3">
    <source>
        <dbReference type="ARBA" id="ARBA00022630"/>
    </source>
</evidence>
<keyword evidence="4" id="KW-0274">FAD</keyword>
<comment type="cofactor">
    <cofactor evidence="1">
        <name>FAD</name>
        <dbReference type="ChEBI" id="CHEBI:57692"/>
    </cofactor>
</comment>
<organism evidence="8 9">
    <name type="scientific">Stenotrophobium rhamnosiphilum</name>
    <dbReference type="NCBI Taxonomy" id="2029166"/>
    <lineage>
        <taxon>Bacteria</taxon>
        <taxon>Pseudomonadati</taxon>
        <taxon>Pseudomonadota</taxon>
        <taxon>Gammaproteobacteria</taxon>
        <taxon>Nevskiales</taxon>
        <taxon>Nevskiaceae</taxon>
        <taxon>Stenotrophobium</taxon>
    </lineage>
</organism>
<dbReference type="GO" id="GO:0003995">
    <property type="term" value="F:acyl-CoA dehydrogenase activity"/>
    <property type="evidence" value="ECO:0007669"/>
    <property type="project" value="TreeGrafter"/>
</dbReference>
<dbReference type="Proteomes" id="UP000244248">
    <property type="component" value="Unassembled WGS sequence"/>
</dbReference>
<keyword evidence="9" id="KW-1185">Reference proteome</keyword>
<dbReference type="InterPro" id="IPR036250">
    <property type="entry name" value="AcylCo_DH-like_C"/>
</dbReference>
<dbReference type="OrthoDB" id="7328575at2"/>
<dbReference type="SUPFAM" id="SSF47203">
    <property type="entry name" value="Acyl-CoA dehydrogenase C-terminal domain-like"/>
    <property type="match status" value="1"/>
</dbReference>
<name>A0A2T5MC24_9GAMM</name>
<protein>
    <submittedName>
        <fullName evidence="8">Acyl-CoA dehydrogenase</fullName>
    </submittedName>
</protein>
<keyword evidence="3" id="KW-0285">Flavoprotein</keyword>
<sequence>MSASNTYQRSDAESQLIELRDSARQVLSGLGLAVNEEKVWPIVTDLGWLLVGVPETLGGLEQGVTGSCAFHAELGRSLAAAPYAAATIAIDAICHSTLANQQSLIERFATGEIVTASLAESAVAIASNKVTGTMTAVPSADKASHVLVCVENSELVALLSLNQPGVEITARQTWDTTRRLFDVRFADVALDETLTLASGADAKTLSSRISTLRDFALAADAVGGAEALLEMTVEYLKTRKQFGRPLALFQALKHRCADLKMLISSAEALLNDSLSRVGNQLDGAQAVAMGKAAKYLACSVYARVAEESLQLHGGIGMTSEYPCHLYLKRALLNEHLGSGNYELDIADHFLS</sequence>
<dbReference type="Pfam" id="PF00441">
    <property type="entry name" value="Acyl-CoA_dh_1"/>
    <property type="match status" value="1"/>
</dbReference>
<dbReference type="InterPro" id="IPR046373">
    <property type="entry name" value="Acyl-CoA_Oxase/DH_mid-dom_sf"/>
</dbReference>
<reference evidence="8 9" key="1">
    <citation type="submission" date="2018-04" db="EMBL/GenBank/DDBJ databases">
        <title>Novel species isolated from glacier.</title>
        <authorList>
            <person name="Liu Q."/>
            <person name="Xin Y.-H."/>
        </authorList>
    </citation>
    <scope>NUCLEOTIDE SEQUENCE [LARGE SCALE GENOMIC DNA]</scope>
    <source>
        <strain evidence="8 9">GT1R17</strain>
    </source>
</reference>
<dbReference type="InterPro" id="IPR037069">
    <property type="entry name" value="AcylCoA_DH/ox_N_sf"/>
</dbReference>
<gene>
    <name evidence="8" type="ORF">CJD38_16430</name>
</gene>
<comment type="caution">
    <text evidence="8">The sequence shown here is derived from an EMBL/GenBank/DDBJ whole genome shotgun (WGS) entry which is preliminary data.</text>
</comment>
<evidence type="ECO:0000256" key="4">
    <source>
        <dbReference type="ARBA" id="ARBA00022827"/>
    </source>
</evidence>
<evidence type="ECO:0000259" key="6">
    <source>
        <dbReference type="Pfam" id="PF00441"/>
    </source>
</evidence>
<dbReference type="Gene3D" id="1.20.140.10">
    <property type="entry name" value="Butyryl-CoA Dehydrogenase, subunit A, domain 3"/>
    <property type="match status" value="1"/>
</dbReference>
<comment type="similarity">
    <text evidence="2">Belongs to the acyl-CoA dehydrogenase family.</text>
</comment>
<dbReference type="InterPro" id="IPR013786">
    <property type="entry name" value="AcylCoA_DH/ox_N"/>
</dbReference>
<evidence type="ECO:0000313" key="8">
    <source>
        <dbReference type="EMBL" id="PTU30127.1"/>
    </source>
</evidence>
<dbReference type="EMBL" id="QANS01000007">
    <property type="protein sequence ID" value="PTU30127.1"/>
    <property type="molecule type" value="Genomic_DNA"/>
</dbReference>
<dbReference type="PANTHER" id="PTHR43884:SF20">
    <property type="entry name" value="ACYL-COA DEHYDROGENASE FADE28"/>
    <property type="match status" value="1"/>
</dbReference>
<dbReference type="InterPro" id="IPR009100">
    <property type="entry name" value="AcylCoA_DH/oxidase_NM_dom_sf"/>
</dbReference>
<keyword evidence="5" id="KW-0560">Oxidoreductase</keyword>
<dbReference type="Gene3D" id="1.10.540.10">
    <property type="entry name" value="Acyl-CoA dehydrogenase/oxidase, N-terminal domain"/>
    <property type="match status" value="1"/>
</dbReference>
<evidence type="ECO:0000256" key="5">
    <source>
        <dbReference type="ARBA" id="ARBA00023002"/>
    </source>
</evidence>
<dbReference type="Gene3D" id="2.40.110.10">
    <property type="entry name" value="Butyryl-CoA Dehydrogenase, subunit A, domain 2"/>
    <property type="match status" value="1"/>
</dbReference>
<evidence type="ECO:0000256" key="1">
    <source>
        <dbReference type="ARBA" id="ARBA00001974"/>
    </source>
</evidence>
<accession>A0A2T5MC24</accession>
<feature type="domain" description="Acyl-CoA dehydrogenase/oxidase C-terminal" evidence="6">
    <location>
        <begin position="216"/>
        <end position="341"/>
    </location>
</feature>
<dbReference type="GO" id="GO:0050660">
    <property type="term" value="F:flavin adenine dinucleotide binding"/>
    <property type="evidence" value="ECO:0007669"/>
    <property type="project" value="InterPro"/>
</dbReference>
<evidence type="ECO:0000313" key="9">
    <source>
        <dbReference type="Proteomes" id="UP000244248"/>
    </source>
</evidence>
<feature type="domain" description="Acyl-CoA dehydrogenase/oxidase N-terminal" evidence="7">
    <location>
        <begin position="37"/>
        <end position="112"/>
    </location>
</feature>
<evidence type="ECO:0000259" key="7">
    <source>
        <dbReference type="Pfam" id="PF02771"/>
    </source>
</evidence>
<dbReference type="Pfam" id="PF02771">
    <property type="entry name" value="Acyl-CoA_dh_N"/>
    <property type="match status" value="1"/>
</dbReference>
<proteinExistence type="inferred from homology"/>
<dbReference type="AlphaFoldDB" id="A0A2T5MC24"/>